<dbReference type="EC" id="3.2.2.n1" evidence="2"/>
<evidence type="ECO:0000256" key="2">
    <source>
        <dbReference type="RuleBase" id="RU363015"/>
    </source>
</evidence>
<dbReference type="Proteomes" id="UP000248857">
    <property type="component" value="Unassembled WGS sequence"/>
</dbReference>
<dbReference type="GO" id="GO:0005829">
    <property type="term" value="C:cytosol"/>
    <property type="evidence" value="ECO:0007669"/>
    <property type="project" value="TreeGrafter"/>
</dbReference>
<evidence type="ECO:0000313" key="4">
    <source>
        <dbReference type="Proteomes" id="UP000248857"/>
    </source>
</evidence>
<keyword evidence="2" id="KW-0203">Cytokinin biosynthesis</keyword>
<dbReference type="InterPro" id="IPR005269">
    <property type="entry name" value="LOG"/>
</dbReference>
<gene>
    <name evidence="3" type="primary">fas6_1</name>
    <name evidence="3" type="ORF">C1752_06667</name>
</gene>
<name>A0A2W1JBU7_9CYAN</name>
<accession>A0A2W1JBU7</accession>
<dbReference type="GO" id="GO:0016799">
    <property type="term" value="F:hydrolase activity, hydrolyzing N-glycosyl compounds"/>
    <property type="evidence" value="ECO:0007669"/>
    <property type="project" value="TreeGrafter"/>
</dbReference>
<dbReference type="PANTHER" id="PTHR31223">
    <property type="entry name" value="LOG FAMILY PROTEIN YJL055W"/>
    <property type="match status" value="1"/>
</dbReference>
<evidence type="ECO:0000313" key="3">
    <source>
        <dbReference type="EMBL" id="PZD71388.1"/>
    </source>
</evidence>
<dbReference type="AlphaFoldDB" id="A0A2W1JBU7"/>
<keyword evidence="3" id="KW-0326">Glycosidase</keyword>
<dbReference type="GO" id="GO:0009691">
    <property type="term" value="P:cytokinin biosynthetic process"/>
    <property type="evidence" value="ECO:0007669"/>
    <property type="project" value="UniProtKB-UniRule"/>
</dbReference>
<dbReference type="NCBIfam" id="TIGR00730">
    <property type="entry name" value="Rossman fold protein, TIGR00730 family"/>
    <property type="match status" value="1"/>
</dbReference>
<proteinExistence type="inferred from homology"/>
<dbReference type="EMBL" id="PQWO01000018">
    <property type="protein sequence ID" value="PZD71388.1"/>
    <property type="molecule type" value="Genomic_DNA"/>
</dbReference>
<comment type="similarity">
    <text evidence="1 2">Belongs to the LOG family.</text>
</comment>
<organism evidence="3 4">
    <name type="scientific">Acaryochloris thomasi RCC1774</name>
    <dbReference type="NCBI Taxonomy" id="1764569"/>
    <lineage>
        <taxon>Bacteria</taxon>
        <taxon>Bacillati</taxon>
        <taxon>Cyanobacteriota</taxon>
        <taxon>Cyanophyceae</taxon>
        <taxon>Acaryochloridales</taxon>
        <taxon>Acaryochloridaceae</taxon>
        <taxon>Acaryochloris</taxon>
        <taxon>Acaryochloris thomasi</taxon>
    </lineage>
</organism>
<dbReference type="Pfam" id="PF03641">
    <property type="entry name" value="Lysine_decarbox"/>
    <property type="match status" value="1"/>
</dbReference>
<comment type="caution">
    <text evidence="3">The sequence shown here is derived from an EMBL/GenBank/DDBJ whole genome shotgun (WGS) entry which is preliminary data.</text>
</comment>
<dbReference type="PANTHER" id="PTHR31223:SF70">
    <property type="entry name" value="LOG FAMILY PROTEIN YJL055W"/>
    <property type="match status" value="1"/>
</dbReference>
<reference evidence="3 4" key="1">
    <citation type="journal article" date="2018" name="Sci. Rep.">
        <title>A novel species of the marine cyanobacterium Acaryochloris with a unique pigment content and lifestyle.</title>
        <authorList>
            <person name="Partensky F."/>
            <person name="Six C."/>
            <person name="Ratin M."/>
            <person name="Garczarek L."/>
            <person name="Vaulot D."/>
            <person name="Probert I."/>
            <person name="Calteau A."/>
            <person name="Gourvil P."/>
            <person name="Marie D."/>
            <person name="Grebert T."/>
            <person name="Bouchier C."/>
            <person name="Le Panse S."/>
            <person name="Gachenot M."/>
            <person name="Rodriguez F."/>
            <person name="Garrido J.L."/>
        </authorList>
    </citation>
    <scope>NUCLEOTIDE SEQUENCE [LARGE SCALE GENOMIC DNA]</scope>
    <source>
        <strain evidence="3 4">RCC1774</strain>
    </source>
</reference>
<sequence>MSKRQIKLIYGGGNVGLMGAIADSVLGAGGTVIGVIPKALAQKEVAHEGLSDLRIVDSMHERKSLMAELADAFIALPGGLGTLEEFCEIATWAQLGFQDKACGLLNIDGFYDGLLSFLDHATDEQFIRPEHRHIVLTETEADKLIDKLTQFKAPTLSKWTS</sequence>
<dbReference type="Gene3D" id="3.40.50.450">
    <property type="match status" value="1"/>
</dbReference>
<protein>
    <recommendedName>
        <fullName evidence="2">Cytokinin riboside 5'-monophosphate phosphoribohydrolase</fullName>
        <ecNumber evidence="2">3.2.2.n1</ecNumber>
    </recommendedName>
</protein>
<dbReference type="InterPro" id="IPR031100">
    <property type="entry name" value="LOG_fam"/>
</dbReference>
<keyword evidence="2 3" id="KW-0378">Hydrolase</keyword>
<dbReference type="SUPFAM" id="SSF102405">
    <property type="entry name" value="MCP/YpsA-like"/>
    <property type="match status" value="1"/>
</dbReference>
<keyword evidence="4" id="KW-1185">Reference proteome</keyword>
<evidence type="ECO:0000256" key="1">
    <source>
        <dbReference type="ARBA" id="ARBA00006763"/>
    </source>
</evidence>